<dbReference type="AlphaFoldDB" id="A0AAE0M7F3"/>
<dbReference type="InterPro" id="IPR010730">
    <property type="entry name" value="HET"/>
</dbReference>
<organism evidence="3 4">
    <name type="scientific">Cercophora scortea</name>
    <dbReference type="NCBI Taxonomy" id="314031"/>
    <lineage>
        <taxon>Eukaryota</taxon>
        <taxon>Fungi</taxon>
        <taxon>Dikarya</taxon>
        <taxon>Ascomycota</taxon>
        <taxon>Pezizomycotina</taxon>
        <taxon>Sordariomycetes</taxon>
        <taxon>Sordariomycetidae</taxon>
        <taxon>Sordariales</taxon>
        <taxon>Lasiosphaeriaceae</taxon>
        <taxon>Cercophora</taxon>
    </lineage>
</organism>
<feature type="compositionally biased region" description="Polar residues" evidence="1">
    <location>
        <begin position="11"/>
        <end position="20"/>
    </location>
</feature>
<proteinExistence type="predicted"/>
<feature type="region of interest" description="Disordered" evidence="1">
    <location>
        <begin position="1"/>
        <end position="22"/>
    </location>
</feature>
<dbReference type="InterPro" id="IPR052895">
    <property type="entry name" value="HetReg/Transcr_Mod"/>
</dbReference>
<accession>A0AAE0M7F3</accession>
<protein>
    <submittedName>
        <fullName evidence="3">Heterokaryon incompatibility protein-domain-containing protein</fullName>
    </submittedName>
</protein>
<sequence length="670" mass="75518">MEGEQDHPISLSPSADTKQSIPPLVYTPLDPTRLATRLFELFPGSRDDVLSGSLRTVDLKTNPDYDAVSYVWGDPRPCFDLVIDGQLLQIGESLGKALIAMRQHYESRILWVDAICINQQDVAERGHQVRLMANIFSAAQTVRVWLDVHVDLESPAIQATQRLKLWTGKDLAKLFPRDSRWHAARQPDILIRDRSREFWDPLYRIFEAPYWERVWTQQELFRARNLEFHFPTGVLGPGPLLVFEEAACHAHLDSQGHRDNANQARTAPYFPRRYGCALFSSLYTGFVVGRRGAKKDHHDRPMLLPLFLKTAHLKTKDPRDRVFGILGLAHDCRGRNAITADYGCTLVETYSKVAIHYFQTHASLDFLCYEDSSRLWHVHACHATCSHEPSLPTWLPSPEKYSQLMTGSPLAAARHATGTGINTIRNLNIKIRDHVSLFVRGVHCDTLTAVVPEERIVETTSILKWRGALERAYNLQRNGTSTPSTGTTWTDPSFYLLLEYWAPVIKEWTASCGKPNPTTHEFAQMIMHFLLTVEQGGSPILTLDDFSVKAQLFSWNIPDHAEVDIHTAQVLASCLIGSVFVYTQRRRLGTMQLCNQVCPGRPGDEVWVLFGCSMPMILRPKRTGEAMGYWVIGPADIPGLMNGEACQGLEPDGSPGPEYEGSEPVEIELI</sequence>
<dbReference type="Proteomes" id="UP001286456">
    <property type="component" value="Unassembled WGS sequence"/>
</dbReference>
<reference evidence="3" key="1">
    <citation type="journal article" date="2023" name="Mol. Phylogenet. Evol.">
        <title>Genome-scale phylogeny and comparative genomics of the fungal order Sordariales.</title>
        <authorList>
            <person name="Hensen N."/>
            <person name="Bonometti L."/>
            <person name="Westerberg I."/>
            <person name="Brannstrom I.O."/>
            <person name="Guillou S."/>
            <person name="Cros-Aarteil S."/>
            <person name="Calhoun S."/>
            <person name="Haridas S."/>
            <person name="Kuo A."/>
            <person name="Mondo S."/>
            <person name="Pangilinan J."/>
            <person name="Riley R."/>
            <person name="LaButti K."/>
            <person name="Andreopoulos B."/>
            <person name="Lipzen A."/>
            <person name="Chen C."/>
            <person name="Yan M."/>
            <person name="Daum C."/>
            <person name="Ng V."/>
            <person name="Clum A."/>
            <person name="Steindorff A."/>
            <person name="Ohm R.A."/>
            <person name="Martin F."/>
            <person name="Silar P."/>
            <person name="Natvig D.O."/>
            <person name="Lalanne C."/>
            <person name="Gautier V."/>
            <person name="Ament-Velasquez S.L."/>
            <person name="Kruys A."/>
            <person name="Hutchinson M.I."/>
            <person name="Powell A.J."/>
            <person name="Barry K."/>
            <person name="Miller A.N."/>
            <person name="Grigoriev I.V."/>
            <person name="Debuchy R."/>
            <person name="Gladieux P."/>
            <person name="Hiltunen Thoren M."/>
            <person name="Johannesson H."/>
        </authorList>
    </citation>
    <scope>NUCLEOTIDE SEQUENCE</scope>
    <source>
        <strain evidence="3">SMH4131-1</strain>
    </source>
</reference>
<evidence type="ECO:0000256" key="1">
    <source>
        <dbReference type="SAM" id="MobiDB-lite"/>
    </source>
</evidence>
<reference evidence="3" key="2">
    <citation type="submission" date="2023-06" db="EMBL/GenBank/DDBJ databases">
        <authorList>
            <consortium name="Lawrence Berkeley National Laboratory"/>
            <person name="Haridas S."/>
            <person name="Hensen N."/>
            <person name="Bonometti L."/>
            <person name="Westerberg I."/>
            <person name="Brannstrom I.O."/>
            <person name="Guillou S."/>
            <person name="Cros-Aarteil S."/>
            <person name="Calhoun S."/>
            <person name="Kuo A."/>
            <person name="Mondo S."/>
            <person name="Pangilinan J."/>
            <person name="Riley R."/>
            <person name="Labutti K."/>
            <person name="Andreopoulos B."/>
            <person name="Lipzen A."/>
            <person name="Chen C."/>
            <person name="Yanf M."/>
            <person name="Daum C."/>
            <person name="Ng V."/>
            <person name="Clum A."/>
            <person name="Steindorff A."/>
            <person name="Ohm R."/>
            <person name="Martin F."/>
            <person name="Silar P."/>
            <person name="Natvig D."/>
            <person name="Lalanne C."/>
            <person name="Gautier V."/>
            <person name="Ament-Velasquez S.L."/>
            <person name="Kruys A."/>
            <person name="Hutchinson M.I."/>
            <person name="Powell A.J."/>
            <person name="Barry K."/>
            <person name="Miller A.N."/>
            <person name="Grigoriev I.V."/>
            <person name="Debuchy R."/>
            <person name="Gladieux P."/>
            <person name="Thoren M.H."/>
            <person name="Johannesson H."/>
        </authorList>
    </citation>
    <scope>NUCLEOTIDE SEQUENCE</scope>
    <source>
        <strain evidence="3">SMH4131-1</strain>
    </source>
</reference>
<gene>
    <name evidence="3" type="ORF">B0T19DRAFT_264331</name>
</gene>
<name>A0AAE0M7F3_9PEZI</name>
<feature type="domain" description="Heterokaryon incompatibility" evidence="2">
    <location>
        <begin position="65"/>
        <end position="219"/>
    </location>
</feature>
<evidence type="ECO:0000259" key="2">
    <source>
        <dbReference type="Pfam" id="PF06985"/>
    </source>
</evidence>
<dbReference type="PANTHER" id="PTHR24148">
    <property type="entry name" value="ANKYRIN REPEAT DOMAIN-CONTAINING PROTEIN 39 HOMOLOG-RELATED"/>
    <property type="match status" value="1"/>
</dbReference>
<evidence type="ECO:0000313" key="3">
    <source>
        <dbReference type="EMBL" id="KAK3321363.1"/>
    </source>
</evidence>
<comment type="caution">
    <text evidence="3">The sequence shown here is derived from an EMBL/GenBank/DDBJ whole genome shotgun (WGS) entry which is preliminary data.</text>
</comment>
<dbReference type="Pfam" id="PF06985">
    <property type="entry name" value="HET"/>
    <property type="match status" value="1"/>
</dbReference>
<keyword evidence="4" id="KW-1185">Reference proteome</keyword>
<dbReference type="EMBL" id="JAUEPO010000005">
    <property type="protein sequence ID" value="KAK3321363.1"/>
    <property type="molecule type" value="Genomic_DNA"/>
</dbReference>
<evidence type="ECO:0000313" key="4">
    <source>
        <dbReference type="Proteomes" id="UP001286456"/>
    </source>
</evidence>
<dbReference type="PANTHER" id="PTHR24148:SF64">
    <property type="entry name" value="HETEROKARYON INCOMPATIBILITY DOMAIN-CONTAINING PROTEIN"/>
    <property type="match status" value="1"/>
</dbReference>